<dbReference type="SUPFAM" id="SSF48403">
    <property type="entry name" value="Ankyrin repeat"/>
    <property type="match status" value="1"/>
</dbReference>
<reference evidence="1" key="2">
    <citation type="submission" date="2023-06" db="EMBL/GenBank/DDBJ databases">
        <authorList>
            <consortium name="Lawrence Berkeley National Laboratory"/>
            <person name="Mondo S.J."/>
            <person name="Hensen N."/>
            <person name="Bonometti L."/>
            <person name="Westerberg I."/>
            <person name="Brannstrom I.O."/>
            <person name="Guillou S."/>
            <person name="Cros-Aarteil S."/>
            <person name="Calhoun S."/>
            <person name="Haridas S."/>
            <person name="Kuo A."/>
            <person name="Pangilinan J."/>
            <person name="Riley R."/>
            <person name="Labutti K."/>
            <person name="Andreopoulos B."/>
            <person name="Lipzen A."/>
            <person name="Chen C."/>
            <person name="Yanf M."/>
            <person name="Daum C."/>
            <person name="Ng V."/>
            <person name="Clum A."/>
            <person name="Steindorff A."/>
            <person name="Ohm R."/>
            <person name="Martin F."/>
            <person name="Silar P."/>
            <person name="Natvig D."/>
            <person name="Lalanne C."/>
            <person name="Gautier V."/>
            <person name="Ament-Velasquez S.L."/>
            <person name="Kruys A."/>
            <person name="Hutchinson M.I."/>
            <person name="Powell A.J."/>
            <person name="Barry K."/>
            <person name="Miller A.N."/>
            <person name="Grigoriev I.V."/>
            <person name="Debuchy R."/>
            <person name="Gladieux P."/>
            <person name="Thoren M.H."/>
            <person name="Johannesson H."/>
        </authorList>
    </citation>
    <scope>NUCLEOTIDE SEQUENCE</scope>
    <source>
        <strain evidence="1">PSN324</strain>
    </source>
</reference>
<accession>A0AAV9HGB0</accession>
<organism evidence="1 2">
    <name type="scientific">Cladorrhinum samala</name>
    <dbReference type="NCBI Taxonomy" id="585594"/>
    <lineage>
        <taxon>Eukaryota</taxon>
        <taxon>Fungi</taxon>
        <taxon>Dikarya</taxon>
        <taxon>Ascomycota</taxon>
        <taxon>Pezizomycotina</taxon>
        <taxon>Sordariomycetes</taxon>
        <taxon>Sordariomycetidae</taxon>
        <taxon>Sordariales</taxon>
        <taxon>Podosporaceae</taxon>
        <taxon>Cladorrhinum</taxon>
    </lineage>
</organism>
<reference evidence="1" key="1">
    <citation type="journal article" date="2023" name="Mol. Phylogenet. Evol.">
        <title>Genome-scale phylogeny and comparative genomics of the fungal order Sordariales.</title>
        <authorList>
            <person name="Hensen N."/>
            <person name="Bonometti L."/>
            <person name="Westerberg I."/>
            <person name="Brannstrom I.O."/>
            <person name="Guillou S."/>
            <person name="Cros-Aarteil S."/>
            <person name="Calhoun S."/>
            <person name="Haridas S."/>
            <person name="Kuo A."/>
            <person name="Mondo S."/>
            <person name="Pangilinan J."/>
            <person name="Riley R."/>
            <person name="LaButti K."/>
            <person name="Andreopoulos B."/>
            <person name="Lipzen A."/>
            <person name="Chen C."/>
            <person name="Yan M."/>
            <person name="Daum C."/>
            <person name="Ng V."/>
            <person name="Clum A."/>
            <person name="Steindorff A."/>
            <person name="Ohm R.A."/>
            <person name="Martin F."/>
            <person name="Silar P."/>
            <person name="Natvig D.O."/>
            <person name="Lalanne C."/>
            <person name="Gautier V."/>
            <person name="Ament-Velasquez S.L."/>
            <person name="Kruys A."/>
            <person name="Hutchinson M.I."/>
            <person name="Powell A.J."/>
            <person name="Barry K."/>
            <person name="Miller A.N."/>
            <person name="Grigoriev I.V."/>
            <person name="Debuchy R."/>
            <person name="Gladieux P."/>
            <person name="Hiltunen Thoren M."/>
            <person name="Johannesson H."/>
        </authorList>
    </citation>
    <scope>NUCLEOTIDE SEQUENCE</scope>
    <source>
        <strain evidence="1">PSN324</strain>
    </source>
</reference>
<evidence type="ECO:0000313" key="1">
    <source>
        <dbReference type="EMBL" id="KAK4459518.1"/>
    </source>
</evidence>
<comment type="caution">
    <text evidence="1">The sequence shown here is derived from an EMBL/GenBank/DDBJ whole genome shotgun (WGS) entry which is preliminary data.</text>
</comment>
<dbReference type="EMBL" id="MU865034">
    <property type="protein sequence ID" value="KAK4459518.1"/>
    <property type="molecule type" value="Genomic_DNA"/>
</dbReference>
<proteinExistence type="predicted"/>
<name>A0AAV9HGB0_9PEZI</name>
<dbReference type="AlphaFoldDB" id="A0AAV9HGB0"/>
<sequence>MILMERPELHSDILGIAQQLLELGADPYFKWDDPFQQPALKPIGDVTNLLEPKSMNRRAISKGALDMIARKVFYFHPDHRRSGKSARITLDFPRHSVLEWAIHVYCVDFLKMLLKKFRPSTPEQKAHVASCGRFLLSRFCSNRYRDFEIVLLLLQLGADPNEPDAKNGWPFLPKAFGELERMALGLDEVPPERYSYYLTELGAMIACMTCVLRAGADPELRHQDCRDGKSFIDFLQETWKGPDRFMKFALKTAFSIEEKADGDNELKRVVRCHLPNDLEAWVYGDWSSKSSVIRAWVQGWSSELSGDVKEKVVPGWFRAWDAISPPGPGVN</sequence>
<dbReference type="InterPro" id="IPR036770">
    <property type="entry name" value="Ankyrin_rpt-contain_sf"/>
</dbReference>
<keyword evidence="2" id="KW-1185">Reference proteome</keyword>
<gene>
    <name evidence="1" type="ORF">QBC42DRAFT_6614</name>
</gene>
<evidence type="ECO:0000313" key="2">
    <source>
        <dbReference type="Proteomes" id="UP001321749"/>
    </source>
</evidence>
<evidence type="ECO:0008006" key="3">
    <source>
        <dbReference type="Google" id="ProtNLM"/>
    </source>
</evidence>
<dbReference type="Proteomes" id="UP001321749">
    <property type="component" value="Unassembled WGS sequence"/>
</dbReference>
<protein>
    <recommendedName>
        <fullName evidence="3">Ankyrin repeat protein</fullName>
    </recommendedName>
</protein>
<dbReference type="Gene3D" id="1.25.40.20">
    <property type="entry name" value="Ankyrin repeat-containing domain"/>
    <property type="match status" value="1"/>
</dbReference>